<dbReference type="HAMAP" id="MF_02027">
    <property type="entry name" value="WecD_RffC"/>
    <property type="match status" value="1"/>
</dbReference>
<keyword evidence="2 3" id="KW-0012">Acyltransferase</keyword>
<feature type="domain" description="N-acetyltransferase" evidence="4">
    <location>
        <begin position="89"/>
        <end position="229"/>
    </location>
</feature>
<comment type="pathway">
    <text evidence="3">Bacterial outer membrane biogenesis; enterobacterial common antigen biosynthesis.</text>
</comment>
<name>A0A085GML3_9ENTR</name>
<gene>
    <name evidence="3 5" type="primary">wecD</name>
    <name evidence="5" type="ORF">GBAG_0057</name>
</gene>
<feature type="binding site" evidence="3">
    <location>
        <begin position="173"/>
        <end position="179"/>
    </location>
    <ligand>
        <name>acetyl-CoA</name>
        <dbReference type="ChEBI" id="CHEBI:57288"/>
    </ligand>
</feature>
<dbReference type="CDD" id="cd04301">
    <property type="entry name" value="NAT_SF"/>
    <property type="match status" value="1"/>
</dbReference>
<dbReference type="PANTHER" id="PTHR43877">
    <property type="entry name" value="AMINOALKYLPHOSPHONATE N-ACETYLTRANSFERASE-RELATED-RELATED"/>
    <property type="match status" value="1"/>
</dbReference>
<sequence>MTLLSLPVYARIESLDWENQFFAVNSAILRFAEDAPLLTSQDLDAFSRVQAKIATHQTALLDGLQQLGFQLVEGEVDFALTVGTQNAALAMPRATHADIPTLRDLAAQIFKQSRFRAPWYQPADSGRFYAQWIENAVLGTFDHECLVLKSGEAVRGFVSMRQLSDTEARIGLLAGRGVGGQLMDVARSWCQQRGLHTLRVATQTSNTAALRRYIQSGANIESTAFWLYR</sequence>
<evidence type="ECO:0000256" key="3">
    <source>
        <dbReference type="HAMAP-Rule" id="MF_02027"/>
    </source>
</evidence>
<dbReference type="FunFam" id="3.40.630.30:FF:000044">
    <property type="entry name" value="dTDP-fucosamine acetyltransferase"/>
    <property type="match status" value="1"/>
</dbReference>
<dbReference type="UniPathway" id="UPA00566"/>
<comment type="function">
    <text evidence="3">Catalyzes the acetylation of dTDP-fucosamine (dTDP-4-amino-4,6-dideoxy-D-galactose) to dTDP-Fuc4NAc, which is utilized in the biosynthesis of the enterobacterial common antigen (ECA).</text>
</comment>
<feature type="binding site" evidence="3">
    <location>
        <position position="212"/>
    </location>
    <ligand>
        <name>acetyl-CoA</name>
        <dbReference type="ChEBI" id="CHEBI:57288"/>
    </ligand>
</feature>
<evidence type="ECO:0000313" key="5">
    <source>
        <dbReference type="EMBL" id="KFC84958.1"/>
    </source>
</evidence>
<dbReference type="GO" id="GO:0009246">
    <property type="term" value="P:enterobacterial common antigen biosynthetic process"/>
    <property type="evidence" value="ECO:0007669"/>
    <property type="project" value="UniProtKB-UniRule"/>
</dbReference>
<dbReference type="AlphaFoldDB" id="A0A085GML3"/>
<dbReference type="GO" id="GO:0008080">
    <property type="term" value="F:N-acetyltransferase activity"/>
    <property type="evidence" value="ECO:0007669"/>
    <property type="project" value="InterPro"/>
</dbReference>
<dbReference type="NCBIfam" id="TIGR02382">
    <property type="entry name" value="wecD_rffC"/>
    <property type="match status" value="1"/>
</dbReference>
<protein>
    <recommendedName>
        <fullName evidence="3">dTDP-fucosamine acetyltransferase</fullName>
        <ecNumber evidence="3">2.3.1.210</ecNumber>
    </recommendedName>
    <alternativeName>
        <fullName evidence="3">TDP-fucosamine acetyltransferase</fullName>
    </alternativeName>
    <alternativeName>
        <fullName evidence="3">dTDP-4-amino-4,6-dideoxy-D-galactose acyltransferase</fullName>
    </alternativeName>
</protein>
<keyword evidence="1 3" id="KW-0808">Transferase</keyword>
<comment type="catalytic activity">
    <reaction evidence="3">
        <text>dTDP-4-amino-4,6-dideoxy-alpha-D-galactose + acetyl-CoA = dTDP-4-acetamido-4,6-dideoxy-alpha-D-galactose + CoA + H(+)</text>
        <dbReference type="Rhea" id="RHEA:34443"/>
        <dbReference type="ChEBI" id="CHEBI:15378"/>
        <dbReference type="ChEBI" id="CHEBI:57287"/>
        <dbReference type="ChEBI" id="CHEBI:57288"/>
        <dbReference type="ChEBI" id="CHEBI:68492"/>
        <dbReference type="ChEBI" id="CHEBI:68493"/>
        <dbReference type="EC" id="2.3.1.210"/>
    </reaction>
</comment>
<dbReference type="NCBIfam" id="NF008212">
    <property type="entry name" value="PRK10975.1"/>
    <property type="match status" value="1"/>
</dbReference>
<keyword evidence="6" id="KW-1185">Reference proteome</keyword>
<dbReference type="RefSeq" id="WP_034492223.1">
    <property type="nucleotide sequence ID" value="NZ_JMPI01000001.1"/>
</dbReference>
<dbReference type="PROSITE" id="PS51186">
    <property type="entry name" value="GNAT"/>
    <property type="match status" value="1"/>
</dbReference>
<dbReference type="InterPro" id="IPR016181">
    <property type="entry name" value="Acyl_CoA_acyltransferase"/>
</dbReference>
<dbReference type="InterPro" id="IPR050832">
    <property type="entry name" value="Bact_Acetyltransf"/>
</dbReference>
<dbReference type="EMBL" id="JMPI01000001">
    <property type="protein sequence ID" value="KFC84958.1"/>
    <property type="molecule type" value="Genomic_DNA"/>
</dbReference>
<evidence type="ECO:0000256" key="1">
    <source>
        <dbReference type="ARBA" id="ARBA00022679"/>
    </source>
</evidence>
<comment type="similarity">
    <text evidence="3">Belongs to the WecD family.</text>
</comment>
<dbReference type="SUPFAM" id="SSF55729">
    <property type="entry name" value="Acyl-CoA N-acyltransferases (Nat)"/>
    <property type="match status" value="1"/>
</dbReference>
<feature type="active site" description="Proton donor" evidence="3">
    <location>
        <position position="213"/>
    </location>
</feature>
<comment type="subunit">
    <text evidence="3">Homodimer.</text>
</comment>
<dbReference type="EC" id="2.3.1.210" evidence="3"/>
<dbReference type="Gene3D" id="3.40.630.30">
    <property type="match status" value="1"/>
</dbReference>
<organism evidence="5 6">
    <name type="scientific">Buttiauxella agrestis ATCC 33320</name>
    <dbReference type="NCBI Taxonomy" id="1006004"/>
    <lineage>
        <taxon>Bacteria</taxon>
        <taxon>Pseudomonadati</taxon>
        <taxon>Pseudomonadota</taxon>
        <taxon>Gammaproteobacteria</taxon>
        <taxon>Enterobacterales</taxon>
        <taxon>Enterobacteriaceae</taxon>
        <taxon>Buttiauxella</taxon>
    </lineage>
</organism>
<dbReference type="eggNOG" id="COG0456">
    <property type="taxonomic scope" value="Bacteria"/>
</dbReference>
<reference evidence="5 6" key="1">
    <citation type="submission" date="2014-05" db="EMBL/GenBank/DDBJ databases">
        <title>ATOL: Assembling a taxonomically balanced genome-scale reconstruction of the evolutionary history of the Enterobacteriaceae.</title>
        <authorList>
            <person name="Plunkett G.III."/>
            <person name="Neeno-Eckwall E.C."/>
            <person name="Glasner J.D."/>
            <person name="Perna N.T."/>
        </authorList>
    </citation>
    <scope>NUCLEOTIDE SEQUENCE [LARGE SCALE GENOMIC DNA]</scope>
    <source>
        <strain evidence="5 6">ATCC 33320</strain>
    </source>
</reference>
<dbReference type="InterPro" id="IPR012752">
    <property type="entry name" value="AcTrfase_WecD"/>
</dbReference>
<evidence type="ECO:0000256" key="2">
    <source>
        <dbReference type="ARBA" id="ARBA00023315"/>
    </source>
</evidence>
<comment type="caution">
    <text evidence="5">The sequence shown here is derived from an EMBL/GenBank/DDBJ whole genome shotgun (WGS) entry which is preliminary data.</text>
</comment>
<dbReference type="STRING" id="1006004.GBAG_0057"/>
<dbReference type="Proteomes" id="UP000028653">
    <property type="component" value="Unassembled WGS sequence"/>
</dbReference>
<evidence type="ECO:0000313" key="6">
    <source>
        <dbReference type="Proteomes" id="UP000028653"/>
    </source>
</evidence>
<evidence type="ECO:0000259" key="4">
    <source>
        <dbReference type="PROSITE" id="PS51186"/>
    </source>
</evidence>
<feature type="binding site" evidence="3">
    <location>
        <position position="206"/>
    </location>
    <ligand>
        <name>acetyl-CoA</name>
        <dbReference type="ChEBI" id="CHEBI:57288"/>
    </ligand>
</feature>
<dbReference type="PANTHER" id="PTHR43877:SF2">
    <property type="entry name" value="AMINOALKYLPHOSPHONATE N-ACETYLTRANSFERASE-RELATED"/>
    <property type="match status" value="1"/>
</dbReference>
<dbReference type="OrthoDB" id="6057229at2"/>
<dbReference type="InterPro" id="IPR000182">
    <property type="entry name" value="GNAT_dom"/>
</dbReference>
<proteinExistence type="inferred from homology"/>
<accession>A0A085GML3</accession>
<dbReference type="Pfam" id="PF00583">
    <property type="entry name" value="Acetyltransf_1"/>
    <property type="match status" value="1"/>
</dbReference>